<dbReference type="Gene3D" id="3.40.1050.10">
    <property type="entry name" value="Carbonic anhydrase"/>
    <property type="match status" value="1"/>
</dbReference>
<keyword evidence="4 7" id="KW-0862">Zinc</keyword>
<reference evidence="9 10" key="1">
    <citation type="submission" date="2019-12" db="EMBL/GenBank/DDBJ databases">
        <authorList>
            <person name="Floudas D."/>
            <person name="Bentzer J."/>
            <person name="Ahren D."/>
            <person name="Johansson T."/>
            <person name="Persson P."/>
            <person name="Tunlid A."/>
        </authorList>
    </citation>
    <scope>NUCLEOTIDE SEQUENCE [LARGE SCALE GENOMIC DNA]</scope>
    <source>
        <strain evidence="9 10">CBS 102.39</strain>
    </source>
</reference>
<evidence type="ECO:0000256" key="6">
    <source>
        <dbReference type="ARBA" id="ARBA00048348"/>
    </source>
</evidence>
<dbReference type="GO" id="GO:0008270">
    <property type="term" value="F:zinc ion binding"/>
    <property type="evidence" value="ECO:0007669"/>
    <property type="project" value="UniProtKB-UniRule"/>
</dbReference>
<evidence type="ECO:0000256" key="5">
    <source>
        <dbReference type="ARBA" id="ARBA00023239"/>
    </source>
</evidence>
<evidence type="ECO:0000256" key="4">
    <source>
        <dbReference type="ARBA" id="ARBA00022833"/>
    </source>
</evidence>
<organism evidence="9 10">
    <name type="scientific">Agrocybe pediades</name>
    <dbReference type="NCBI Taxonomy" id="84607"/>
    <lineage>
        <taxon>Eukaryota</taxon>
        <taxon>Fungi</taxon>
        <taxon>Dikarya</taxon>
        <taxon>Basidiomycota</taxon>
        <taxon>Agaricomycotina</taxon>
        <taxon>Agaricomycetes</taxon>
        <taxon>Agaricomycetidae</taxon>
        <taxon>Agaricales</taxon>
        <taxon>Agaricineae</taxon>
        <taxon>Strophariaceae</taxon>
        <taxon>Agrocybe</taxon>
    </lineage>
</organism>
<feature type="binding site" evidence="7">
    <location>
        <position position="22"/>
    </location>
    <ligand>
        <name>Zn(2+)</name>
        <dbReference type="ChEBI" id="CHEBI:29105"/>
    </ligand>
</feature>
<keyword evidence="3 7" id="KW-0479">Metal-binding</keyword>
<comment type="caution">
    <text evidence="9">The sequence shown here is derived from an EMBL/GenBank/DDBJ whole genome shotgun (WGS) entry which is preliminary data.</text>
</comment>
<comment type="catalytic activity">
    <reaction evidence="6 8">
        <text>hydrogencarbonate + H(+) = CO2 + H2O</text>
        <dbReference type="Rhea" id="RHEA:10748"/>
        <dbReference type="ChEBI" id="CHEBI:15377"/>
        <dbReference type="ChEBI" id="CHEBI:15378"/>
        <dbReference type="ChEBI" id="CHEBI:16526"/>
        <dbReference type="ChEBI" id="CHEBI:17544"/>
        <dbReference type="EC" id="4.2.1.1"/>
    </reaction>
</comment>
<keyword evidence="5 8" id="KW-0456">Lyase</keyword>
<gene>
    <name evidence="9" type="ORF">D9613_004756</name>
</gene>
<dbReference type="PANTHER" id="PTHR11002">
    <property type="entry name" value="CARBONIC ANHYDRASE"/>
    <property type="match status" value="1"/>
</dbReference>
<dbReference type="EC" id="4.2.1.1" evidence="2 8"/>
<accession>A0A8H4QYE6</accession>
<evidence type="ECO:0000313" key="10">
    <source>
        <dbReference type="Proteomes" id="UP000521872"/>
    </source>
</evidence>
<comment type="similarity">
    <text evidence="1 8">Belongs to the beta-class carbonic anhydrase family.</text>
</comment>
<dbReference type="AlphaFoldDB" id="A0A8H4QYE6"/>
<dbReference type="OrthoDB" id="10248475at2759"/>
<evidence type="ECO:0000256" key="1">
    <source>
        <dbReference type="ARBA" id="ARBA00006217"/>
    </source>
</evidence>
<dbReference type="SMART" id="SM00947">
    <property type="entry name" value="Pro_CA"/>
    <property type="match status" value="1"/>
</dbReference>
<evidence type="ECO:0000256" key="7">
    <source>
        <dbReference type="PIRSR" id="PIRSR601765-1"/>
    </source>
</evidence>
<evidence type="ECO:0000313" key="9">
    <source>
        <dbReference type="EMBL" id="KAF4619787.1"/>
    </source>
</evidence>
<proteinExistence type="inferred from homology"/>
<dbReference type="Proteomes" id="UP000521872">
    <property type="component" value="Unassembled WGS sequence"/>
</dbReference>
<dbReference type="InterPro" id="IPR001765">
    <property type="entry name" value="Carbonic_anhydrase"/>
</dbReference>
<evidence type="ECO:0000256" key="3">
    <source>
        <dbReference type="ARBA" id="ARBA00022723"/>
    </source>
</evidence>
<dbReference type="PANTHER" id="PTHR11002:SF76">
    <property type="entry name" value="CARBONIC ANHYDRASE"/>
    <property type="match status" value="1"/>
</dbReference>
<dbReference type="GO" id="GO:0071244">
    <property type="term" value="P:cellular response to carbon dioxide"/>
    <property type="evidence" value="ECO:0007669"/>
    <property type="project" value="TreeGrafter"/>
</dbReference>
<comment type="cofactor">
    <cofactor evidence="7">
        <name>Zn(2+)</name>
        <dbReference type="ChEBI" id="CHEBI:29105"/>
    </cofactor>
    <text evidence="7">Binds 1 zinc ion per subunit.</text>
</comment>
<feature type="binding site" evidence="7">
    <location>
        <position position="74"/>
    </location>
    <ligand>
        <name>Zn(2+)</name>
        <dbReference type="ChEBI" id="CHEBI:29105"/>
    </ligand>
</feature>
<dbReference type="EMBL" id="JAACJL010000016">
    <property type="protein sequence ID" value="KAF4619787.1"/>
    <property type="molecule type" value="Genomic_DNA"/>
</dbReference>
<sequence length="165" mass="17957">MDAVEFKSIDQRPTILWIGCSDARVAETNVIPGTEIFVQRNVANQFSASDPNTAACVAFVLNLPSVKEIIVVGHTHCGGVKACFDTAKGDPPGLHPHLLKWLEPLQRLANSLVTPGTPLQTVIKANVVQQMANVRAFLTTLPLEGRQIAVKGAIYDIENERLDYV</sequence>
<dbReference type="Pfam" id="PF00484">
    <property type="entry name" value="Pro_CA"/>
    <property type="match status" value="1"/>
</dbReference>
<dbReference type="GO" id="GO:0034599">
    <property type="term" value="P:cellular response to oxidative stress"/>
    <property type="evidence" value="ECO:0007669"/>
    <property type="project" value="TreeGrafter"/>
</dbReference>
<feature type="binding site" evidence="7">
    <location>
        <position position="20"/>
    </location>
    <ligand>
        <name>Zn(2+)</name>
        <dbReference type="ChEBI" id="CHEBI:29105"/>
    </ligand>
</feature>
<evidence type="ECO:0000256" key="2">
    <source>
        <dbReference type="ARBA" id="ARBA00012925"/>
    </source>
</evidence>
<dbReference type="SUPFAM" id="SSF53056">
    <property type="entry name" value="beta-carbonic anhydrase, cab"/>
    <property type="match status" value="1"/>
</dbReference>
<feature type="binding site" evidence="7">
    <location>
        <position position="77"/>
    </location>
    <ligand>
        <name>Zn(2+)</name>
        <dbReference type="ChEBI" id="CHEBI:29105"/>
    </ligand>
</feature>
<dbReference type="GO" id="GO:0004089">
    <property type="term" value="F:carbonate dehydratase activity"/>
    <property type="evidence" value="ECO:0007669"/>
    <property type="project" value="UniProtKB-UniRule"/>
</dbReference>
<name>A0A8H4QYE6_9AGAR</name>
<comment type="function">
    <text evidence="8">Reversible hydration of carbon dioxide.</text>
</comment>
<keyword evidence="10" id="KW-1185">Reference proteome</keyword>
<evidence type="ECO:0000256" key="8">
    <source>
        <dbReference type="RuleBase" id="RU003956"/>
    </source>
</evidence>
<protein>
    <recommendedName>
        <fullName evidence="2 8">Carbonic anhydrase</fullName>
        <ecNumber evidence="2 8">4.2.1.1</ecNumber>
    </recommendedName>
    <alternativeName>
        <fullName evidence="8">Carbonate dehydratase</fullName>
    </alternativeName>
</protein>
<dbReference type="InterPro" id="IPR036874">
    <property type="entry name" value="Carbonic_anhydrase_sf"/>
</dbReference>